<organism evidence="1 2">
    <name type="scientific">Candidatus Methylobacter favarea</name>
    <dbReference type="NCBI Taxonomy" id="2707345"/>
    <lineage>
        <taxon>Bacteria</taxon>
        <taxon>Pseudomonadati</taxon>
        <taxon>Pseudomonadota</taxon>
        <taxon>Gammaproteobacteria</taxon>
        <taxon>Methylococcales</taxon>
        <taxon>Methylococcaceae</taxon>
        <taxon>Methylobacter</taxon>
    </lineage>
</organism>
<evidence type="ECO:0008006" key="3">
    <source>
        <dbReference type="Google" id="ProtNLM"/>
    </source>
</evidence>
<dbReference type="Proteomes" id="UP000494216">
    <property type="component" value="Unassembled WGS sequence"/>
</dbReference>
<dbReference type="RefSeq" id="WP_246246895.1">
    <property type="nucleotide sequence ID" value="NZ_CADCXN010000045.1"/>
</dbReference>
<gene>
    <name evidence="1" type="ORF">METHB2_180045</name>
</gene>
<comment type="caution">
    <text evidence="1">The sequence shown here is derived from an EMBL/GenBank/DDBJ whole genome shotgun (WGS) entry which is preliminary data.</text>
</comment>
<dbReference type="Gene3D" id="3.40.50.12780">
    <property type="entry name" value="N-terminal domain of ligase-like"/>
    <property type="match status" value="1"/>
</dbReference>
<dbReference type="EMBL" id="CADCXN010000045">
    <property type="protein sequence ID" value="CAA9890094.1"/>
    <property type="molecule type" value="Genomic_DNA"/>
</dbReference>
<keyword evidence="2" id="KW-1185">Reference proteome</keyword>
<accession>A0A8S0XEV0</accession>
<name>A0A8S0XEV0_9GAMM</name>
<reference evidence="1 2" key="1">
    <citation type="submission" date="2020-02" db="EMBL/GenBank/DDBJ databases">
        <authorList>
            <person name="Hogendoorn C."/>
        </authorList>
    </citation>
    <scope>NUCLEOTIDE SEQUENCE [LARGE SCALE GENOMIC DNA]</scope>
    <source>
        <strain evidence="1">METHB21</strain>
    </source>
</reference>
<protein>
    <recommendedName>
        <fullName evidence="3">Phenylacetate-CoA ligase</fullName>
    </recommendedName>
</protein>
<dbReference type="PANTHER" id="PTHR43845">
    <property type="entry name" value="BLR5969 PROTEIN"/>
    <property type="match status" value="1"/>
</dbReference>
<evidence type="ECO:0000313" key="1">
    <source>
        <dbReference type="EMBL" id="CAA9890094.1"/>
    </source>
</evidence>
<dbReference type="PANTHER" id="PTHR43845:SF1">
    <property type="entry name" value="BLR5969 PROTEIN"/>
    <property type="match status" value="1"/>
</dbReference>
<dbReference type="InterPro" id="IPR042099">
    <property type="entry name" value="ANL_N_sf"/>
</dbReference>
<sequence>MVKLGGQTFFARHLSIITTPFPLDTLLAEHQSINPEDKVLALFQRYAAEVPAYRQFLEARGVNPAEITSFQAFKELPMMGKADYMQAPLPERCLDCSLKGSDRVAVCSGSTGKPAFWPRSALYELDIAVRLEQIFCDSFRAHERNTLAVVCFALGNWVGGLYTTSCCWHLARKGYPPFVRM</sequence>
<proteinExistence type="predicted"/>
<dbReference type="AlphaFoldDB" id="A0A8S0XEV0"/>
<evidence type="ECO:0000313" key="2">
    <source>
        <dbReference type="Proteomes" id="UP000494216"/>
    </source>
</evidence>